<keyword evidence="2" id="KW-1185">Reference proteome</keyword>
<dbReference type="EMBL" id="CP012752">
    <property type="protein sequence ID" value="ALG13723.1"/>
    <property type="molecule type" value="Genomic_DNA"/>
</dbReference>
<accession>A0A0N9IFX2</accession>
<proteinExistence type="predicted"/>
<dbReference type="Proteomes" id="UP000063699">
    <property type="component" value="Chromosome"/>
</dbReference>
<dbReference type="RefSeq" id="WP_054295609.1">
    <property type="nucleotide sequence ID" value="NZ_CP012752.1"/>
</dbReference>
<gene>
    <name evidence="1" type="ORF">AOZ06_48795</name>
</gene>
<organism evidence="1 2">
    <name type="scientific">Kibdelosporangium phytohabitans</name>
    <dbReference type="NCBI Taxonomy" id="860235"/>
    <lineage>
        <taxon>Bacteria</taxon>
        <taxon>Bacillati</taxon>
        <taxon>Actinomycetota</taxon>
        <taxon>Actinomycetes</taxon>
        <taxon>Pseudonocardiales</taxon>
        <taxon>Pseudonocardiaceae</taxon>
        <taxon>Kibdelosporangium</taxon>
    </lineage>
</organism>
<dbReference type="OrthoDB" id="3701195at2"/>
<protein>
    <submittedName>
        <fullName evidence="1">Uncharacterized protein</fullName>
    </submittedName>
</protein>
<sequence>MTWVLIVGAVVVLAAGALVPVLVGRQKHSSNDEAIAARSRHNQLGVHVEVLPPTVDERVAALLRQARERWVTAGGVLARARTEEEFELAERICLEGLELVARARG</sequence>
<reference evidence="1 2" key="1">
    <citation type="submission" date="2015-07" db="EMBL/GenBank/DDBJ databases">
        <title>Genome sequencing of Kibdelosporangium phytohabitans.</title>
        <authorList>
            <person name="Qin S."/>
            <person name="Xing K."/>
        </authorList>
    </citation>
    <scope>NUCLEOTIDE SEQUENCE [LARGE SCALE GENOMIC DNA]</scope>
    <source>
        <strain evidence="1 2">KLBMP1111</strain>
    </source>
</reference>
<evidence type="ECO:0000313" key="1">
    <source>
        <dbReference type="EMBL" id="ALG13723.1"/>
    </source>
</evidence>
<dbReference type="KEGG" id="kphy:AOZ06_48795"/>
<name>A0A0N9IFX2_9PSEU</name>
<evidence type="ECO:0000313" key="2">
    <source>
        <dbReference type="Proteomes" id="UP000063699"/>
    </source>
</evidence>
<dbReference type="STRING" id="860235.AOZ06_48795"/>
<dbReference type="AlphaFoldDB" id="A0A0N9IFX2"/>